<gene>
    <name evidence="2" type="ORF">NBH00_18095</name>
</gene>
<dbReference type="EMBL" id="CP098502">
    <property type="protein sequence ID" value="UTI63260.1"/>
    <property type="molecule type" value="Genomic_DNA"/>
</dbReference>
<proteinExistence type="predicted"/>
<organism evidence="2 3">
    <name type="scientific">Paraconexibacter antarcticus</name>
    <dbReference type="NCBI Taxonomy" id="2949664"/>
    <lineage>
        <taxon>Bacteria</taxon>
        <taxon>Bacillati</taxon>
        <taxon>Actinomycetota</taxon>
        <taxon>Thermoleophilia</taxon>
        <taxon>Solirubrobacterales</taxon>
        <taxon>Paraconexibacteraceae</taxon>
        <taxon>Paraconexibacter</taxon>
    </lineage>
</organism>
<protein>
    <recommendedName>
        <fullName evidence="1">Transposase IS4-like domain-containing protein</fullName>
    </recommendedName>
</protein>
<sequence>MSDRSASISRRLRKLNRSIAGRTGKSKDLALKLTGEAGELTTRSLREARRLAATLRKRARGRGARAKLQAAERIDVLAERASKVCEQIRKRVAGEKITDRLVSTSDPDARPIRKGKLRQPTEFGTVMQVAELCQNTRRGARGLILPLATSIGSPNEHELLKQTGDRLRELDLRPRELALDGGFQPGPLAEHLPPTDRAFIAGRQSAGSRKTNRRLAKFRVGCEGRISHLKRRYGLRRSRLKGHDGARTTAAWALLAYNLDTLAIRSA</sequence>
<keyword evidence="3" id="KW-1185">Reference proteome</keyword>
<evidence type="ECO:0000313" key="2">
    <source>
        <dbReference type="EMBL" id="UTI63260.1"/>
    </source>
</evidence>
<evidence type="ECO:0000313" key="3">
    <source>
        <dbReference type="Proteomes" id="UP001056035"/>
    </source>
</evidence>
<evidence type="ECO:0000259" key="1">
    <source>
        <dbReference type="Pfam" id="PF01609"/>
    </source>
</evidence>
<dbReference type="Pfam" id="PF01609">
    <property type="entry name" value="DDE_Tnp_1"/>
    <property type="match status" value="1"/>
</dbReference>
<reference evidence="2 3" key="1">
    <citation type="submission" date="2022-06" db="EMBL/GenBank/DDBJ databases">
        <title>Paraconexibacter antarcticus.</title>
        <authorList>
            <person name="Kim C.S."/>
        </authorList>
    </citation>
    <scope>NUCLEOTIDE SEQUENCE [LARGE SCALE GENOMIC DNA]</scope>
    <source>
        <strain evidence="2 3">02-257</strain>
    </source>
</reference>
<name>A0ABY5DMP7_9ACTN</name>
<dbReference type="Proteomes" id="UP001056035">
    <property type="component" value="Chromosome"/>
</dbReference>
<feature type="domain" description="Transposase IS4-like" evidence="1">
    <location>
        <begin position="142"/>
        <end position="259"/>
    </location>
</feature>
<accession>A0ABY5DMP7</accession>
<dbReference type="RefSeq" id="WP_254569991.1">
    <property type="nucleotide sequence ID" value="NZ_CP098502.1"/>
</dbReference>
<dbReference type="InterPro" id="IPR002559">
    <property type="entry name" value="Transposase_11"/>
</dbReference>